<protein>
    <recommendedName>
        <fullName evidence="1">Exocyst subunit Exo70 family protein</fullName>
    </recommendedName>
</protein>
<organism evidence="3 4">
    <name type="scientific">Zizania palustris</name>
    <name type="common">Northern wild rice</name>
    <dbReference type="NCBI Taxonomy" id="103762"/>
    <lineage>
        <taxon>Eukaryota</taxon>
        <taxon>Viridiplantae</taxon>
        <taxon>Streptophyta</taxon>
        <taxon>Embryophyta</taxon>
        <taxon>Tracheophyta</taxon>
        <taxon>Spermatophyta</taxon>
        <taxon>Magnoliopsida</taxon>
        <taxon>Liliopsida</taxon>
        <taxon>Poales</taxon>
        <taxon>Poaceae</taxon>
        <taxon>BOP clade</taxon>
        <taxon>Oryzoideae</taxon>
        <taxon>Oryzeae</taxon>
        <taxon>Zizaniinae</taxon>
        <taxon>Zizania</taxon>
    </lineage>
</organism>
<dbReference type="EMBL" id="JAAALK010000084">
    <property type="protein sequence ID" value="KAG8083689.1"/>
    <property type="molecule type" value="Genomic_DNA"/>
</dbReference>
<dbReference type="GO" id="GO:0006887">
    <property type="term" value="P:exocytosis"/>
    <property type="evidence" value="ECO:0007669"/>
    <property type="project" value="UniProtKB-KW"/>
</dbReference>
<evidence type="ECO:0000259" key="2">
    <source>
        <dbReference type="Pfam" id="PF03081"/>
    </source>
</evidence>
<dbReference type="InterPro" id="IPR004140">
    <property type="entry name" value="Exo70"/>
</dbReference>
<dbReference type="PANTHER" id="PTHR12542:SF98">
    <property type="entry name" value="EXOCYST SUBUNIT EXO70 FAMILY PROTEIN"/>
    <property type="match status" value="1"/>
</dbReference>
<keyword evidence="1" id="KW-0268">Exocytosis</keyword>
<name>A0A8J5W726_ZIZPA</name>
<reference evidence="3" key="1">
    <citation type="journal article" date="2021" name="bioRxiv">
        <title>Whole Genome Assembly and Annotation of Northern Wild Rice, Zizania palustris L., Supports a Whole Genome Duplication in the Zizania Genus.</title>
        <authorList>
            <person name="Haas M."/>
            <person name="Kono T."/>
            <person name="Macchietto M."/>
            <person name="Millas R."/>
            <person name="McGilp L."/>
            <person name="Shao M."/>
            <person name="Duquette J."/>
            <person name="Hirsch C.N."/>
            <person name="Kimball J."/>
        </authorList>
    </citation>
    <scope>NUCLEOTIDE SEQUENCE</scope>
    <source>
        <tissue evidence="3">Fresh leaf tissue</tissue>
    </source>
</reference>
<keyword evidence="4" id="KW-1185">Reference proteome</keyword>
<comment type="function">
    <text evidence="1">Component of the exocyst complex.</text>
</comment>
<evidence type="ECO:0000313" key="3">
    <source>
        <dbReference type="EMBL" id="KAG8083689.1"/>
    </source>
</evidence>
<dbReference type="InterPro" id="IPR046364">
    <property type="entry name" value="Exo70_C"/>
</dbReference>
<dbReference type="PANTHER" id="PTHR12542">
    <property type="entry name" value="EXOCYST COMPLEX PROTEIN EXO70"/>
    <property type="match status" value="1"/>
</dbReference>
<dbReference type="GO" id="GO:0000145">
    <property type="term" value="C:exocyst"/>
    <property type="evidence" value="ECO:0007669"/>
    <property type="project" value="InterPro"/>
</dbReference>
<evidence type="ECO:0000256" key="1">
    <source>
        <dbReference type="RuleBase" id="RU365026"/>
    </source>
</evidence>
<comment type="similarity">
    <text evidence="1">Belongs to the EXO70 family.</text>
</comment>
<gene>
    <name evidence="3" type="ORF">GUJ93_ZPchr0016g2639</name>
</gene>
<dbReference type="Proteomes" id="UP000729402">
    <property type="component" value="Unassembled WGS sequence"/>
</dbReference>
<sequence>MDAVVVILGSFDSRLSALDAAMRPIQVKLLFAGERQLCDQVFECSQSLRDTCFAAKTKNSLATLLSFGEAIAMSKRSPEKLFILLDMYEIMCELQADLRSLCKLPVATNVKSLMLSLKS</sequence>
<dbReference type="OrthoDB" id="1922221at2759"/>
<evidence type="ECO:0000313" key="4">
    <source>
        <dbReference type="Proteomes" id="UP000729402"/>
    </source>
</evidence>
<dbReference type="AlphaFoldDB" id="A0A8J5W726"/>
<keyword evidence="1" id="KW-0813">Transport</keyword>
<dbReference type="GO" id="GO:0005546">
    <property type="term" value="F:phosphatidylinositol-4,5-bisphosphate binding"/>
    <property type="evidence" value="ECO:0007669"/>
    <property type="project" value="InterPro"/>
</dbReference>
<reference evidence="3" key="2">
    <citation type="submission" date="2021-02" db="EMBL/GenBank/DDBJ databases">
        <authorList>
            <person name="Kimball J.A."/>
            <person name="Haas M.W."/>
            <person name="Macchietto M."/>
            <person name="Kono T."/>
            <person name="Duquette J."/>
            <person name="Shao M."/>
        </authorList>
    </citation>
    <scope>NUCLEOTIDE SEQUENCE</scope>
    <source>
        <tissue evidence="3">Fresh leaf tissue</tissue>
    </source>
</reference>
<dbReference type="Pfam" id="PF03081">
    <property type="entry name" value="Exo70_C"/>
    <property type="match status" value="1"/>
</dbReference>
<accession>A0A8J5W726</accession>
<keyword evidence="1" id="KW-0653">Protein transport</keyword>
<dbReference type="GO" id="GO:0015031">
    <property type="term" value="P:protein transport"/>
    <property type="evidence" value="ECO:0007669"/>
    <property type="project" value="UniProtKB-KW"/>
</dbReference>
<comment type="caution">
    <text evidence="3">The sequence shown here is derived from an EMBL/GenBank/DDBJ whole genome shotgun (WGS) entry which is preliminary data.</text>
</comment>
<feature type="domain" description="Exocyst complex subunit Exo70 C-terminal" evidence="2">
    <location>
        <begin position="27"/>
        <end position="114"/>
    </location>
</feature>
<proteinExistence type="inferred from homology"/>